<dbReference type="RefSeq" id="WP_181757004.1">
    <property type="nucleotide sequence ID" value="NZ_CP091955.1"/>
</dbReference>
<protein>
    <submittedName>
        <fullName evidence="1">Uncharacterized protein</fullName>
    </submittedName>
</protein>
<reference evidence="1" key="1">
    <citation type="submission" date="2022-02" db="EMBL/GenBank/DDBJ databases">
        <title>The genetically variable rfb locus in Leptospira is a mobile cassette and a molecular signature of serovar identity.</title>
        <authorList>
            <person name="Nieves C."/>
            <person name="Vincent A.T."/>
            <person name="Zarantonelli L."/>
            <person name="Picardeau M."/>
            <person name="Veyrier F.J."/>
            <person name="Buschiazzo A."/>
        </authorList>
    </citation>
    <scope>NUCLEOTIDE SEQUENCE</scope>
    <source>
        <strain evidence="1">IP1512017</strain>
        <plasmid evidence="1">p1_LIP1512017</plasmid>
    </source>
</reference>
<evidence type="ECO:0000313" key="2">
    <source>
        <dbReference type="Proteomes" id="UP000829829"/>
    </source>
</evidence>
<geneLocation type="plasmid" evidence="1 2">
    <name>p1_LIP1512017</name>
</geneLocation>
<sequence>MKRKGKKVPRESKEQIRRVIVTLLAEIFLRNQKLQVAVDQAEESIIEIFERI</sequence>
<gene>
    <name evidence="1" type="ORF">MAL03_20425</name>
</gene>
<evidence type="ECO:0000313" key="1">
    <source>
        <dbReference type="EMBL" id="UOG58802.1"/>
    </source>
</evidence>
<accession>A0AAE9KCE5</accession>
<keyword evidence="1" id="KW-0614">Plasmid</keyword>
<dbReference type="AlphaFoldDB" id="A0AAE9KCE5"/>
<name>A0AAE9KCE5_9LEPT</name>
<organism evidence="1 2">
    <name type="scientific">Leptospira noguchii</name>
    <dbReference type="NCBI Taxonomy" id="28182"/>
    <lineage>
        <taxon>Bacteria</taxon>
        <taxon>Pseudomonadati</taxon>
        <taxon>Spirochaetota</taxon>
        <taxon>Spirochaetia</taxon>
        <taxon>Leptospirales</taxon>
        <taxon>Leptospiraceae</taxon>
        <taxon>Leptospira</taxon>
    </lineage>
</organism>
<dbReference type="Proteomes" id="UP000829829">
    <property type="component" value="Plasmid p1_LIP1512017"/>
</dbReference>
<dbReference type="EMBL" id="CP091959">
    <property type="protein sequence ID" value="UOG58802.1"/>
    <property type="molecule type" value="Genomic_DNA"/>
</dbReference>
<proteinExistence type="predicted"/>